<evidence type="ECO:0000256" key="5">
    <source>
        <dbReference type="ARBA" id="ARBA00008324"/>
    </source>
</evidence>
<keyword evidence="7" id="KW-0378">Hydrolase</keyword>
<keyword evidence="21" id="KW-1185">Reference proteome</keyword>
<evidence type="ECO:0000256" key="13">
    <source>
        <dbReference type="ARBA" id="ARBA00052976"/>
    </source>
</evidence>
<dbReference type="SUPFAM" id="SSF54637">
    <property type="entry name" value="Thioesterase/thiol ester dehydrase-isomerase"/>
    <property type="match status" value="1"/>
</dbReference>
<evidence type="ECO:0000259" key="19">
    <source>
        <dbReference type="Pfam" id="PF03061"/>
    </source>
</evidence>
<dbReference type="InterPro" id="IPR039298">
    <property type="entry name" value="ACOT13"/>
</dbReference>
<dbReference type="FunFam" id="3.10.129.10:FF:000021">
    <property type="entry name" value="Acyl-coenzyme A thioesterase 13"/>
    <property type="match status" value="1"/>
</dbReference>
<gene>
    <name evidence="20" type="ORF">HS088_TW22G00555</name>
</gene>
<dbReference type="EMBL" id="JAAARO010000022">
    <property type="protein sequence ID" value="KAF5726870.1"/>
    <property type="molecule type" value="Genomic_DNA"/>
</dbReference>
<dbReference type="Pfam" id="PF03061">
    <property type="entry name" value="4HBT"/>
    <property type="match status" value="1"/>
</dbReference>
<dbReference type="AlphaFoldDB" id="A0A7J7BY90"/>
<evidence type="ECO:0000313" key="20">
    <source>
        <dbReference type="EMBL" id="KAF5726870.1"/>
    </source>
</evidence>
<evidence type="ECO:0000256" key="4">
    <source>
        <dbReference type="ARBA" id="ARBA00004514"/>
    </source>
</evidence>
<keyword evidence="12" id="KW-0539">Nucleus</keyword>
<dbReference type="InParanoid" id="A0A7J7BY90"/>
<evidence type="ECO:0000256" key="15">
    <source>
        <dbReference type="ARBA" id="ARBA00064709"/>
    </source>
</evidence>
<dbReference type="PANTHER" id="PTHR21660:SF1">
    <property type="entry name" value="ACYL-COENZYME A THIOESTERASE 13"/>
    <property type="match status" value="1"/>
</dbReference>
<comment type="subcellular location">
    <subcellularLocation>
        <location evidence="3">Cytoplasm</location>
        <location evidence="3">Cytoskeleton</location>
        <location evidence="3">Spindle</location>
    </subcellularLocation>
    <subcellularLocation>
        <location evidence="4">Cytoplasm</location>
        <location evidence="4">Cytosol</location>
    </subcellularLocation>
    <subcellularLocation>
        <location evidence="2">Mitochondrion</location>
    </subcellularLocation>
    <subcellularLocation>
        <location evidence="1">Nucleus</location>
    </subcellularLocation>
</comment>
<dbReference type="Proteomes" id="UP000593562">
    <property type="component" value="Unassembled WGS sequence"/>
</dbReference>
<keyword evidence="9" id="KW-0443">Lipid metabolism</keyword>
<dbReference type="InterPro" id="IPR006683">
    <property type="entry name" value="Thioestr_dom"/>
</dbReference>
<dbReference type="GO" id="GO:0006629">
    <property type="term" value="P:lipid metabolic process"/>
    <property type="evidence" value="ECO:0007669"/>
    <property type="project" value="UniProtKB-KW"/>
</dbReference>
<evidence type="ECO:0000256" key="11">
    <source>
        <dbReference type="ARBA" id="ARBA00023212"/>
    </source>
</evidence>
<name>A0A7J7BY90_TRIWF</name>
<dbReference type="GO" id="GO:0005634">
    <property type="term" value="C:nucleus"/>
    <property type="evidence" value="ECO:0007669"/>
    <property type="project" value="UniProtKB-SubCell"/>
</dbReference>
<accession>A0A7J7BY90</accession>
<dbReference type="GO" id="GO:0005819">
    <property type="term" value="C:spindle"/>
    <property type="evidence" value="ECO:0007669"/>
    <property type="project" value="UniProtKB-SubCell"/>
</dbReference>
<evidence type="ECO:0000256" key="8">
    <source>
        <dbReference type="ARBA" id="ARBA00022990"/>
    </source>
</evidence>
<dbReference type="InterPro" id="IPR029069">
    <property type="entry name" value="HotDog_dom_sf"/>
</dbReference>
<evidence type="ECO:0000256" key="2">
    <source>
        <dbReference type="ARBA" id="ARBA00004173"/>
    </source>
</evidence>
<dbReference type="OrthoDB" id="46529at2759"/>
<dbReference type="CDD" id="cd03443">
    <property type="entry name" value="PaaI_thioesterase"/>
    <property type="match status" value="1"/>
</dbReference>
<keyword evidence="6" id="KW-0963">Cytoplasm</keyword>
<feature type="domain" description="Thioesterase" evidence="19">
    <location>
        <begin position="72"/>
        <end position="146"/>
    </location>
</feature>
<comment type="function">
    <text evidence="14">Catalyzes the hydrolysis of acyl-CoAs into free fatty acids and coenzyme A (CoASH), regulating their respective intracellular levels. Has acyl-CoA thioesterase activity towards medium (C12) and long-chain (C18) fatty acyl-CoA substrates. Can also hydrolyze 3-hydroxyphenylacetyl-CoA and 3,4-dihydroxyphenylacetyl-CoA (in vitro). May play a role in controlling adaptive thermogenesis.</text>
</comment>
<evidence type="ECO:0000256" key="18">
    <source>
        <dbReference type="ARBA" id="ARBA00083956"/>
    </source>
</evidence>
<comment type="subunit">
    <text evidence="15">Homotetramer. Interacts with PCTP.</text>
</comment>
<comment type="similarity">
    <text evidence="5">Belongs to the thioesterase PaaI family.</text>
</comment>
<dbReference type="FunCoup" id="A0A7J7BY90">
    <property type="interactions" value="2"/>
</dbReference>
<evidence type="ECO:0000256" key="14">
    <source>
        <dbReference type="ARBA" id="ARBA00058205"/>
    </source>
</evidence>
<evidence type="ECO:0000256" key="12">
    <source>
        <dbReference type="ARBA" id="ARBA00023242"/>
    </source>
</evidence>
<comment type="catalytic activity">
    <reaction evidence="13">
        <text>a fatty acyl-CoA + H2O = a fatty acid + CoA + H(+)</text>
        <dbReference type="Rhea" id="RHEA:16781"/>
        <dbReference type="ChEBI" id="CHEBI:15377"/>
        <dbReference type="ChEBI" id="CHEBI:15378"/>
        <dbReference type="ChEBI" id="CHEBI:28868"/>
        <dbReference type="ChEBI" id="CHEBI:57287"/>
        <dbReference type="ChEBI" id="CHEBI:77636"/>
    </reaction>
    <physiologicalReaction direction="left-to-right" evidence="13">
        <dbReference type="Rhea" id="RHEA:16782"/>
    </physiologicalReaction>
</comment>
<evidence type="ECO:0000256" key="7">
    <source>
        <dbReference type="ARBA" id="ARBA00022801"/>
    </source>
</evidence>
<keyword evidence="8" id="KW-0007">Acetylation</keyword>
<reference evidence="20 21" key="1">
    <citation type="journal article" date="2020" name="Nat. Commun.">
        <title>Genome of Tripterygium wilfordii and identification of cytochrome P450 involved in triptolide biosynthesis.</title>
        <authorList>
            <person name="Tu L."/>
            <person name="Su P."/>
            <person name="Zhang Z."/>
            <person name="Gao L."/>
            <person name="Wang J."/>
            <person name="Hu T."/>
            <person name="Zhou J."/>
            <person name="Zhang Y."/>
            <person name="Zhao Y."/>
            <person name="Liu Y."/>
            <person name="Song Y."/>
            <person name="Tong Y."/>
            <person name="Lu Y."/>
            <person name="Yang J."/>
            <person name="Xu C."/>
            <person name="Jia M."/>
            <person name="Peters R.J."/>
            <person name="Huang L."/>
            <person name="Gao W."/>
        </authorList>
    </citation>
    <scope>NUCLEOTIDE SEQUENCE [LARGE SCALE GENOMIC DNA]</scope>
    <source>
        <strain evidence="21">cv. XIE 37</strain>
        <tissue evidence="20">Leaf</tissue>
    </source>
</reference>
<protein>
    <recommendedName>
        <fullName evidence="16">Acyl-coenzyme A thioesterase 13</fullName>
    </recommendedName>
    <alternativeName>
        <fullName evidence="17">Hotdog-fold thioesterase superfamily member 2</fullName>
    </alternativeName>
    <alternativeName>
        <fullName evidence="18">Thioesterase superfamily member 2</fullName>
    </alternativeName>
</protein>
<dbReference type="PANTHER" id="PTHR21660">
    <property type="entry name" value="THIOESTERASE SUPERFAMILY MEMBER-RELATED"/>
    <property type="match status" value="1"/>
</dbReference>
<dbReference type="GO" id="GO:0005739">
    <property type="term" value="C:mitochondrion"/>
    <property type="evidence" value="ECO:0007669"/>
    <property type="project" value="UniProtKB-SubCell"/>
</dbReference>
<evidence type="ECO:0000256" key="6">
    <source>
        <dbReference type="ARBA" id="ARBA00022490"/>
    </source>
</evidence>
<dbReference type="Gene3D" id="3.10.129.10">
    <property type="entry name" value="Hotdog Thioesterase"/>
    <property type="match status" value="1"/>
</dbReference>
<dbReference type="GO" id="GO:0047617">
    <property type="term" value="F:fatty acyl-CoA hydrolase activity"/>
    <property type="evidence" value="ECO:0007669"/>
    <property type="project" value="InterPro"/>
</dbReference>
<comment type="caution">
    <text evidence="20">The sequence shown here is derived from an EMBL/GenBank/DDBJ whole genome shotgun (WGS) entry which is preliminary data.</text>
</comment>
<keyword evidence="11" id="KW-0206">Cytoskeleton</keyword>
<sequence>MINYSHSVSPKEREMEDKDPVHISLKWLKHLAAGATGQEIEARTLQGLQVVQARKGYFLCTFVVPDRASDENGNWHAGAIATLIDVVGAAAVFSLAGHINVSVDFSVSFYSTVKIDEQVEIEAKIAGVQGKMTSVVVEVRRQNKGELVALGKQWMVSNFTVNVNQVSKL</sequence>
<evidence type="ECO:0000256" key="3">
    <source>
        <dbReference type="ARBA" id="ARBA00004186"/>
    </source>
</evidence>
<evidence type="ECO:0000256" key="17">
    <source>
        <dbReference type="ARBA" id="ARBA00081533"/>
    </source>
</evidence>
<evidence type="ECO:0000256" key="16">
    <source>
        <dbReference type="ARBA" id="ARBA00067273"/>
    </source>
</evidence>
<evidence type="ECO:0000313" key="21">
    <source>
        <dbReference type="Proteomes" id="UP000593562"/>
    </source>
</evidence>
<proteinExistence type="inferred from homology"/>
<keyword evidence="10" id="KW-0496">Mitochondrion</keyword>
<dbReference type="GO" id="GO:0005829">
    <property type="term" value="C:cytosol"/>
    <property type="evidence" value="ECO:0007669"/>
    <property type="project" value="UniProtKB-SubCell"/>
</dbReference>
<evidence type="ECO:0000256" key="1">
    <source>
        <dbReference type="ARBA" id="ARBA00004123"/>
    </source>
</evidence>
<organism evidence="20 21">
    <name type="scientific">Tripterygium wilfordii</name>
    <name type="common">Thunder God vine</name>
    <dbReference type="NCBI Taxonomy" id="458696"/>
    <lineage>
        <taxon>Eukaryota</taxon>
        <taxon>Viridiplantae</taxon>
        <taxon>Streptophyta</taxon>
        <taxon>Embryophyta</taxon>
        <taxon>Tracheophyta</taxon>
        <taxon>Spermatophyta</taxon>
        <taxon>Magnoliopsida</taxon>
        <taxon>eudicotyledons</taxon>
        <taxon>Gunneridae</taxon>
        <taxon>Pentapetalae</taxon>
        <taxon>rosids</taxon>
        <taxon>fabids</taxon>
        <taxon>Celastrales</taxon>
        <taxon>Celastraceae</taxon>
        <taxon>Tripterygium</taxon>
    </lineage>
</organism>
<evidence type="ECO:0000256" key="9">
    <source>
        <dbReference type="ARBA" id="ARBA00023098"/>
    </source>
</evidence>
<evidence type="ECO:0000256" key="10">
    <source>
        <dbReference type="ARBA" id="ARBA00023128"/>
    </source>
</evidence>